<organism evidence="1 2">
    <name type="scientific">Patagioenas fasciata monilis</name>
    <dbReference type="NCBI Taxonomy" id="372326"/>
    <lineage>
        <taxon>Eukaryota</taxon>
        <taxon>Metazoa</taxon>
        <taxon>Chordata</taxon>
        <taxon>Craniata</taxon>
        <taxon>Vertebrata</taxon>
        <taxon>Euteleostomi</taxon>
        <taxon>Archelosauria</taxon>
        <taxon>Archosauria</taxon>
        <taxon>Dinosauria</taxon>
        <taxon>Saurischia</taxon>
        <taxon>Theropoda</taxon>
        <taxon>Coelurosauria</taxon>
        <taxon>Aves</taxon>
        <taxon>Neognathae</taxon>
        <taxon>Neoaves</taxon>
        <taxon>Columbimorphae</taxon>
        <taxon>Columbiformes</taxon>
        <taxon>Columbidae</taxon>
        <taxon>Patagioenas</taxon>
    </lineage>
</organism>
<proteinExistence type="predicted"/>
<dbReference type="EMBL" id="LSYS01009665">
    <property type="protein sequence ID" value="OPJ64331.1"/>
    <property type="molecule type" value="Genomic_DNA"/>
</dbReference>
<sequence length="67" mass="7269">MAEAGARDLGAAVGLREAAEANRCEAVYTVHGFEQHWLIGMGSTKTEVPHTLMTLQLITKKTGKFPK</sequence>
<reference evidence="1 2" key="1">
    <citation type="submission" date="2016-02" db="EMBL/GenBank/DDBJ databases">
        <title>Band-tailed pigeon sequencing and assembly.</title>
        <authorList>
            <person name="Soares A.E."/>
            <person name="Novak B.J."/>
            <person name="Rice E.S."/>
            <person name="O'Connell B."/>
            <person name="Chang D."/>
            <person name="Weber S."/>
            <person name="Shapiro B."/>
        </authorList>
    </citation>
    <scope>NUCLEOTIDE SEQUENCE [LARGE SCALE GENOMIC DNA]</scope>
    <source>
        <strain evidence="1">BTP2013</strain>
        <tissue evidence="1">Blood</tissue>
    </source>
</reference>
<dbReference type="Proteomes" id="UP000190648">
    <property type="component" value="Unassembled WGS sequence"/>
</dbReference>
<dbReference type="AlphaFoldDB" id="A0A1V4IWB4"/>
<name>A0A1V4IWB4_PATFA</name>
<protein>
    <submittedName>
        <fullName evidence="1">Uncharacterized protein</fullName>
    </submittedName>
</protein>
<keyword evidence="2" id="KW-1185">Reference proteome</keyword>
<accession>A0A1V4IWB4</accession>
<comment type="caution">
    <text evidence="1">The sequence shown here is derived from an EMBL/GenBank/DDBJ whole genome shotgun (WGS) entry which is preliminary data.</text>
</comment>
<evidence type="ECO:0000313" key="2">
    <source>
        <dbReference type="Proteomes" id="UP000190648"/>
    </source>
</evidence>
<evidence type="ECO:0000313" key="1">
    <source>
        <dbReference type="EMBL" id="OPJ64331.1"/>
    </source>
</evidence>
<gene>
    <name evidence="1" type="ORF">AV530_009148</name>
</gene>